<dbReference type="eggNOG" id="KOG2692">
    <property type="taxonomic scope" value="Eukaryota"/>
</dbReference>
<reference evidence="1" key="2">
    <citation type="submission" date="2018-05" db="EMBL/GenBank/DDBJ databases">
        <title>OmerRS3 (Oryza meridionalis Reference Sequence Version 3).</title>
        <authorList>
            <person name="Zhang J."/>
            <person name="Kudrna D."/>
            <person name="Lee S."/>
            <person name="Talag J."/>
            <person name="Welchert J."/>
            <person name="Wing R.A."/>
        </authorList>
    </citation>
    <scope>NUCLEOTIDE SEQUENCE [LARGE SCALE GENOMIC DNA]</scope>
    <source>
        <strain evidence="1">cv. OR44</strain>
    </source>
</reference>
<proteinExistence type="predicted"/>
<protein>
    <submittedName>
        <fullName evidence="1">Uncharacterized protein</fullName>
    </submittedName>
</protein>
<evidence type="ECO:0000313" key="2">
    <source>
        <dbReference type="Proteomes" id="UP000008021"/>
    </source>
</evidence>
<organism evidence="1">
    <name type="scientific">Oryza meridionalis</name>
    <dbReference type="NCBI Taxonomy" id="40149"/>
    <lineage>
        <taxon>Eukaryota</taxon>
        <taxon>Viridiplantae</taxon>
        <taxon>Streptophyta</taxon>
        <taxon>Embryophyta</taxon>
        <taxon>Tracheophyta</taxon>
        <taxon>Spermatophyta</taxon>
        <taxon>Magnoliopsida</taxon>
        <taxon>Liliopsida</taxon>
        <taxon>Poales</taxon>
        <taxon>Poaceae</taxon>
        <taxon>BOP clade</taxon>
        <taxon>Oryzoideae</taxon>
        <taxon>Oryzeae</taxon>
        <taxon>Oryzinae</taxon>
        <taxon>Oryza</taxon>
    </lineage>
</organism>
<evidence type="ECO:0000313" key="1">
    <source>
        <dbReference type="EnsemblPlants" id="OMERI02G00740.1"/>
    </source>
</evidence>
<reference evidence="1" key="1">
    <citation type="submission" date="2015-04" db="UniProtKB">
        <authorList>
            <consortium name="EnsemblPlants"/>
        </authorList>
    </citation>
    <scope>IDENTIFICATION</scope>
</reference>
<sequence>MAVQLSGEEWKGREVAIVALYSSRCLPVYRQCSRSAEETYLGGSAGWNAPSSSVNAARSAWPPSAARRPSLLVKIHSPMRGDPGRVVKWLPTKHTIEAARAASEKLLKRPGAGSKGPLSSCTMIKKLEKVKTAKRSVVHNAALNHLEYIRGSTRYPLERNAGGGYFCMINDR</sequence>
<dbReference type="Gramene" id="OMERI02G00740.1">
    <property type="protein sequence ID" value="OMERI02G00740.1"/>
    <property type="gene ID" value="OMERI02G00740"/>
</dbReference>
<dbReference type="EnsemblPlants" id="OMERI02G00740.1">
    <property type="protein sequence ID" value="OMERI02G00740.1"/>
    <property type="gene ID" value="OMERI02G00740"/>
</dbReference>
<dbReference type="STRING" id="40149.A0A0E0CDY7"/>
<dbReference type="PANTHER" id="PTHR47379">
    <property type="entry name" value="SIALYLTRANSFERASE-LIKE PROTEIN 2"/>
    <property type="match status" value="1"/>
</dbReference>
<accession>A0A0E0CDY7</accession>
<dbReference type="HOGENOM" id="CLU_1557728_0_0_1"/>
<keyword evidence="2" id="KW-1185">Reference proteome</keyword>
<dbReference type="AlphaFoldDB" id="A0A0E0CDY7"/>
<dbReference type="Proteomes" id="UP000008021">
    <property type="component" value="Chromosome 2"/>
</dbReference>
<dbReference type="PANTHER" id="PTHR47379:SF3">
    <property type="entry name" value="SIALYLTRANSFERASE-LIKE PROTEIN 2"/>
    <property type="match status" value="1"/>
</dbReference>
<name>A0A0E0CDY7_9ORYZ</name>